<dbReference type="AlphaFoldDB" id="A0A0U5A9W5"/>
<dbReference type="RefSeq" id="WP_059055116.1">
    <property type="nucleotide sequence ID" value="NZ_CEML01000001.1"/>
</dbReference>
<feature type="domain" description="DUF8134" evidence="1">
    <location>
        <begin position="1"/>
        <end position="91"/>
    </location>
</feature>
<dbReference type="Proteomes" id="UP000066737">
    <property type="component" value="Chromosome I"/>
</dbReference>
<proteinExistence type="predicted"/>
<sequence length="95" mass="10472">MATRLRLLDDAAWVSVNDEREVGTSEVWPVAETFCSCELAWLVVEAFVDVGVDGRRVEARPHGHCLNCGESGTTPWLPVGKVTDDGFELVEGVRR</sequence>
<dbReference type="STRING" id="1407499.HHUB_1036"/>
<evidence type="ECO:0000313" key="2">
    <source>
        <dbReference type="EMBL" id="CQH44193.1"/>
    </source>
</evidence>
<dbReference type="OrthoDB" id="193938at2157"/>
<evidence type="ECO:0000313" key="3">
    <source>
        <dbReference type="Proteomes" id="UP000066737"/>
    </source>
</evidence>
<gene>
    <name evidence="2" type="ORF">HHUB_1036</name>
</gene>
<dbReference type="KEGG" id="hhb:Hhub_1036"/>
<dbReference type="InterPro" id="IPR058447">
    <property type="entry name" value="DUF8134"/>
</dbReference>
<protein>
    <recommendedName>
        <fullName evidence="1">DUF8134 domain-containing protein</fullName>
    </recommendedName>
</protein>
<reference evidence="3" key="1">
    <citation type="journal article" date="2016" name="Environ. Microbiol.">
        <title>The complete genome of a viable archaeum isolated from 123-million-year-old rock salt.</title>
        <authorList>
            <person name="Jaakkola S.T."/>
            <person name="Pfeiffer F."/>
            <person name="Ravantti J.J."/>
            <person name="Guo Q."/>
            <person name="Liu Y."/>
            <person name="Chen X."/>
            <person name="Ma H."/>
            <person name="Yang C."/>
            <person name="Oksanen H.M."/>
            <person name="Bamford D.H."/>
        </authorList>
    </citation>
    <scope>NUCLEOTIDE SEQUENCE</scope>
    <source>
        <strain evidence="3">JI20-1</strain>
    </source>
</reference>
<dbReference type="EMBL" id="LN831302">
    <property type="protein sequence ID" value="CQH44193.1"/>
    <property type="molecule type" value="Genomic_DNA"/>
</dbReference>
<accession>A0A0U5A9W5</accession>
<dbReference type="GeneID" id="91108484"/>
<dbReference type="Pfam" id="PF26455">
    <property type="entry name" value="DUF8134"/>
    <property type="match status" value="1"/>
</dbReference>
<evidence type="ECO:0000259" key="1">
    <source>
        <dbReference type="Pfam" id="PF26455"/>
    </source>
</evidence>
<organism evidence="2 3">
    <name type="scientific">Halobacterium hubeiense</name>
    <dbReference type="NCBI Taxonomy" id="1407499"/>
    <lineage>
        <taxon>Archaea</taxon>
        <taxon>Methanobacteriati</taxon>
        <taxon>Methanobacteriota</taxon>
        <taxon>Stenosarchaea group</taxon>
        <taxon>Halobacteria</taxon>
        <taxon>Halobacteriales</taxon>
        <taxon>Halobacteriaceae</taxon>
        <taxon>Halobacterium</taxon>
    </lineage>
</organism>
<name>A0A0U5A9W5_9EURY</name>
<keyword evidence="3" id="KW-1185">Reference proteome</keyword>